<proteinExistence type="predicted"/>
<accession>A0A0A8YLN3</accession>
<name>A0A0A8YLN3_ARUDO</name>
<evidence type="ECO:0000256" key="1">
    <source>
        <dbReference type="SAM" id="MobiDB-lite"/>
    </source>
</evidence>
<dbReference type="AlphaFoldDB" id="A0A0A8YLN3"/>
<feature type="region of interest" description="Disordered" evidence="1">
    <location>
        <begin position="10"/>
        <end position="45"/>
    </location>
</feature>
<feature type="region of interest" description="Disordered" evidence="1">
    <location>
        <begin position="179"/>
        <end position="211"/>
    </location>
</feature>
<protein>
    <submittedName>
        <fullName evidence="2">Uncharacterized protein</fullName>
    </submittedName>
</protein>
<dbReference type="EMBL" id="GBRH01270374">
    <property type="protein sequence ID" value="JAD27521.1"/>
    <property type="molecule type" value="Transcribed_RNA"/>
</dbReference>
<sequence>MPGLCAMRVASVTTSRSSRPPKKSAATRYPAPGTPPSPRSTRMPTVHGEKRCTLLFSDWIAGLDTSMPPSMSRCLWNGSMINAECWSSAAAAMSSCMDAYGETAANVRAETPSTFSSYAMKAWAMCLNCISTWLRPCAECSGEEKEVVGAEALMRSRAEARPANSMRWSAWTATGERLEGEARSRSVRSAGTLRGSWTQASTRSSASGCGHAMVRRL</sequence>
<feature type="compositionally biased region" description="Polar residues" evidence="1">
    <location>
        <begin position="195"/>
        <end position="207"/>
    </location>
</feature>
<organism evidence="2">
    <name type="scientific">Arundo donax</name>
    <name type="common">Giant reed</name>
    <name type="synonym">Donax arundinaceus</name>
    <dbReference type="NCBI Taxonomy" id="35708"/>
    <lineage>
        <taxon>Eukaryota</taxon>
        <taxon>Viridiplantae</taxon>
        <taxon>Streptophyta</taxon>
        <taxon>Embryophyta</taxon>
        <taxon>Tracheophyta</taxon>
        <taxon>Spermatophyta</taxon>
        <taxon>Magnoliopsida</taxon>
        <taxon>Liliopsida</taxon>
        <taxon>Poales</taxon>
        <taxon>Poaceae</taxon>
        <taxon>PACMAD clade</taxon>
        <taxon>Arundinoideae</taxon>
        <taxon>Arundineae</taxon>
        <taxon>Arundo</taxon>
    </lineage>
</organism>
<evidence type="ECO:0000313" key="2">
    <source>
        <dbReference type="EMBL" id="JAD27521.1"/>
    </source>
</evidence>
<reference evidence="2" key="1">
    <citation type="submission" date="2014-09" db="EMBL/GenBank/DDBJ databases">
        <authorList>
            <person name="Magalhaes I.L.F."/>
            <person name="Oliveira U."/>
            <person name="Santos F.R."/>
            <person name="Vidigal T.H.D.A."/>
            <person name="Brescovit A.D."/>
            <person name="Santos A.J."/>
        </authorList>
    </citation>
    <scope>NUCLEOTIDE SEQUENCE</scope>
    <source>
        <tissue evidence="2">Shoot tissue taken approximately 20 cm above the soil surface</tissue>
    </source>
</reference>
<reference evidence="2" key="2">
    <citation type="journal article" date="2015" name="Data Brief">
        <title>Shoot transcriptome of the giant reed, Arundo donax.</title>
        <authorList>
            <person name="Barrero R.A."/>
            <person name="Guerrero F.D."/>
            <person name="Moolhuijzen P."/>
            <person name="Goolsby J.A."/>
            <person name="Tidwell J."/>
            <person name="Bellgard S.E."/>
            <person name="Bellgard M.I."/>
        </authorList>
    </citation>
    <scope>NUCLEOTIDE SEQUENCE</scope>
    <source>
        <tissue evidence="2">Shoot tissue taken approximately 20 cm above the soil surface</tissue>
    </source>
</reference>